<proteinExistence type="predicted"/>
<accession>A0A9W4WUQ0</accession>
<name>A0A9W4WUQ0_9GLOM</name>
<keyword evidence="2" id="KW-1185">Reference proteome</keyword>
<protein>
    <submittedName>
        <fullName evidence="1">203_t:CDS:1</fullName>
    </submittedName>
</protein>
<reference evidence="1" key="1">
    <citation type="submission" date="2022-08" db="EMBL/GenBank/DDBJ databases">
        <authorList>
            <person name="Kallberg Y."/>
            <person name="Tangrot J."/>
            <person name="Rosling A."/>
        </authorList>
    </citation>
    <scope>NUCLEOTIDE SEQUENCE</scope>
    <source>
        <strain evidence="1">Wild A</strain>
    </source>
</reference>
<evidence type="ECO:0000313" key="2">
    <source>
        <dbReference type="Proteomes" id="UP001153678"/>
    </source>
</evidence>
<dbReference type="AlphaFoldDB" id="A0A9W4WUQ0"/>
<dbReference type="Proteomes" id="UP001153678">
    <property type="component" value="Unassembled WGS sequence"/>
</dbReference>
<gene>
    <name evidence="1" type="ORF">FWILDA_LOCUS9545</name>
</gene>
<sequence>MKTSTILQLSLFAIPSRSSSRPIVWIQNKIAAGTILRLEPTQTIMDMKNGSSKTRGPFNNEGIYVGTIMVKHGAGKYIHVESLK</sequence>
<evidence type="ECO:0000313" key="1">
    <source>
        <dbReference type="EMBL" id="CAI2180364.1"/>
    </source>
</evidence>
<dbReference type="EMBL" id="CAMKVN010002274">
    <property type="protein sequence ID" value="CAI2180364.1"/>
    <property type="molecule type" value="Genomic_DNA"/>
</dbReference>
<comment type="caution">
    <text evidence="1">The sequence shown here is derived from an EMBL/GenBank/DDBJ whole genome shotgun (WGS) entry which is preliminary data.</text>
</comment>
<organism evidence="1 2">
    <name type="scientific">Funneliformis geosporum</name>
    <dbReference type="NCBI Taxonomy" id="1117311"/>
    <lineage>
        <taxon>Eukaryota</taxon>
        <taxon>Fungi</taxon>
        <taxon>Fungi incertae sedis</taxon>
        <taxon>Mucoromycota</taxon>
        <taxon>Glomeromycotina</taxon>
        <taxon>Glomeromycetes</taxon>
        <taxon>Glomerales</taxon>
        <taxon>Glomeraceae</taxon>
        <taxon>Funneliformis</taxon>
    </lineage>
</organism>